<dbReference type="GO" id="GO:0005576">
    <property type="term" value="C:extracellular region"/>
    <property type="evidence" value="ECO:0007669"/>
    <property type="project" value="UniProtKB-ARBA"/>
</dbReference>
<evidence type="ECO:0000256" key="1">
    <source>
        <dbReference type="ARBA" id="ARBA00004302"/>
    </source>
</evidence>
<protein>
    <recommendedName>
        <fullName evidence="9">Laminin EGF-like domain-containing protein</fullName>
    </recommendedName>
</protein>
<feature type="domain" description="Laminin EGF-like" evidence="9">
    <location>
        <begin position="50"/>
        <end position="100"/>
    </location>
</feature>
<feature type="disulfide bond" evidence="8">
    <location>
        <begin position="73"/>
        <end position="82"/>
    </location>
</feature>
<evidence type="ECO:0000256" key="8">
    <source>
        <dbReference type="PROSITE-ProRule" id="PRU00460"/>
    </source>
</evidence>
<evidence type="ECO:0000256" key="2">
    <source>
        <dbReference type="ARBA" id="ARBA00022729"/>
    </source>
</evidence>
<keyword evidence="4" id="KW-0964">Secreted</keyword>
<sequence>DANAVGNCDRLTGECLKCIYNTAGFYCDRCKDGFFGKPLDQDPEVKCKACNCNPYGTLNQQTSCNQVTGQCECLPHVTEQDCSACEPGFYNLQSGRGCER</sequence>
<dbReference type="GeneTree" id="ENSGT00940000158069"/>
<comment type="subcellular location">
    <subcellularLocation>
        <location evidence="1">Secreted</location>
        <location evidence="1">Extracellular space</location>
        <location evidence="1">Extracellular matrix</location>
        <location evidence="1">Basement membrane</location>
    </subcellularLocation>
</comment>
<dbReference type="GO" id="GO:0009888">
    <property type="term" value="P:tissue development"/>
    <property type="evidence" value="ECO:0007669"/>
    <property type="project" value="TreeGrafter"/>
</dbReference>
<dbReference type="Ensembl" id="ENSSPUT00000002092.1">
    <property type="protein sequence ID" value="ENSSPUP00000001981.1"/>
    <property type="gene ID" value="ENSSPUG00000001540.1"/>
</dbReference>
<evidence type="ECO:0000256" key="6">
    <source>
        <dbReference type="ARBA" id="ARBA00023180"/>
    </source>
</evidence>
<evidence type="ECO:0000256" key="4">
    <source>
        <dbReference type="ARBA" id="ARBA00022869"/>
    </source>
</evidence>
<reference evidence="10" key="2">
    <citation type="submission" date="2025-09" db="UniProtKB">
        <authorList>
            <consortium name="Ensembl"/>
        </authorList>
    </citation>
    <scope>IDENTIFICATION</scope>
</reference>
<keyword evidence="4" id="KW-0272">Extracellular matrix</keyword>
<evidence type="ECO:0000313" key="10">
    <source>
        <dbReference type="Ensembl" id="ENSSPUP00000001981.1"/>
    </source>
</evidence>
<dbReference type="AlphaFoldDB" id="A0A8D0G1X2"/>
<dbReference type="GO" id="GO:0005604">
    <property type="term" value="C:basement membrane"/>
    <property type="evidence" value="ECO:0007669"/>
    <property type="project" value="UniProtKB-SubCell"/>
</dbReference>
<proteinExistence type="predicted"/>
<organism evidence="10 11">
    <name type="scientific">Sphenodon punctatus</name>
    <name type="common">Tuatara</name>
    <name type="synonym">Hatteria punctata</name>
    <dbReference type="NCBI Taxonomy" id="8508"/>
    <lineage>
        <taxon>Eukaryota</taxon>
        <taxon>Metazoa</taxon>
        <taxon>Chordata</taxon>
        <taxon>Craniata</taxon>
        <taxon>Vertebrata</taxon>
        <taxon>Euteleostomi</taxon>
        <taxon>Lepidosauria</taxon>
        <taxon>Sphenodontia</taxon>
        <taxon>Sphenodontidae</taxon>
        <taxon>Sphenodon</taxon>
    </lineage>
</organism>
<dbReference type="GO" id="GO:0009887">
    <property type="term" value="P:animal organ morphogenesis"/>
    <property type="evidence" value="ECO:0007669"/>
    <property type="project" value="TreeGrafter"/>
</dbReference>
<keyword evidence="6" id="KW-0325">Glycoprotein</keyword>
<evidence type="ECO:0000256" key="3">
    <source>
        <dbReference type="ARBA" id="ARBA00022737"/>
    </source>
</evidence>
<evidence type="ECO:0000256" key="7">
    <source>
        <dbReference type="ARBA" id="ARBA00023292"/>
    </source>
</evidence>
<dbReference type="PROSITE" id="PS50027">
    <property type="entry name" value="EGF_LAM_2"/>
    <property type="match status" value="1"/>
</dbReference>
<keyword evidence="7 8" id="KW-0424">Laminin EGF-like domain</keyword>
<dbReference type="PANTHER" id="PTHR10574">
    <property type="entry name" value="NETRIN/LAMININ-RELATED"/>
    <property type="match status" value="1"/>
</dbReference>
<keyword evidence="3" id="KW-0677">Repeat</keyword>
<keyword evidence="11" id="KW-1185">Reference proteome</keyword>
<keyword evidence="2" id="KW-0732">Signal</keyword>
<accession>A0A8D0G1X2</accession>
<dbReference type="Pfam" id="PF00053">
    <property type="entry name" value="EGF_laminin"/>
    <property type="match status" value="2"/>
</dbReference>
<dbReference type="PANTHER" id="PTHR10574:SF406">
    <property type="entry name" value="LAMININ SUBUNIT ALPHA 5"/>
    <property type="match status" value="1"/>
</dbReference>
<evidence type="ECO:0000256" key="5">
    <source>
        <dbReference type="ARBA" id="ARBA00023157"/>
    </source>
</evidence>
<evidence type="ECO:0000259" key="9">
    <source>
        <dbReference type="PROSITE" id="PS50027"/>
    </source>
</evidence>
<dbReference type="InterPro" id="IPR002049">
    <property type="entry name" value="LE_dom"/>
</dbReference>
<dbReference type="SUPFAM" id="SSF57196">
    <property type="entry name" value="EGF/Laminin"/>
    <property type="match status" value="2"/>
</dbReference>
<dbReference type="FunFam" id="2.10.25.10:FF:000051">
    <property type="entry name" value="Laminin subunit alpha 4"/>
    <property type="match status" value="1"/>
</dbReference>
<dbReference type="CDD" id="cd00055">
    <property type="entry name" value="EGF_Lam"/>
    <property type="match status" value="2"/>
</dbReference>
<name>A0A8D0G1X2_SPHPU</name>
<dbReference type="Proteomes" id="UP000694392">
    <property type="component" value="Unplaced"/>
</dbReference>
<keyword evidence="4" id="KW-0084">Basement membrane</keyword>
<dbReference type="PROSITE" id="PS01248">
    <property type="entry name" value="EGF_LAM_1"/>
    <property type="match status" value="1"/>
</dbReference>
<dbReference type="FunFam" id="2.10.25.10:FF:000105">
    <property type="entry name" value="laminin subunit gamma-1"/>
    <property type="match status" value="1"/>
</dbReference>
<evidence type="ECO:0000313" key="11">
    <source>
        <dbReference type="Proteomes" id="UP000694392"/>
    </source>
</evidence>
<dbReference type="Gene3D" id="2.10.25.10">
    <property type="entry name" value="Laminin"/>
    <property type="match status" value="2"/>
</dbReference>
<dbReference type="SMART" id="SM00180">
    <property type="entry name" value="EGF_Lam"/>
    <property type="match status" value="2"/>
</dbReference>
<dbReference type="InterPro" id="IPR050440">
    <property type="entry name" value="Laminin/Netrin_ECM"/>
</dbReference>
<keyword evidence="5 8" id="KW-1015">Disulfide bond</keyword>
<comment type="caution">
    <text evidence="8">Lacks conserved residue(s) required for the propagation of feature annotation.</text>
</comment>
<reference evidence="10" key="1">
    <citation type="submission" date="2025-08" db="UniProtKB">
        <authorList>
            <consortium name="Ensembl"/>
        </authorList>
    </citation>
    <scope>IDENTIFICATION</scope>
</reference>